<comment type="caution">
    <text evidence="1">The sequence shown here is derived from an EMBL/GenBank/DDBJ whole genome shotgun (WGS) entry which is preliminary data.</text>
</comment>
<dbReference type="AlphaFoldDB" id="A0A4Y2VL80"/>
<accession>A0A4Y2VL80</accession>
<keyword evidence="2" id="KW-1185">Reference proteome</keyword>
<dbReference type="EMBL" id="BGPR01047921">
    <property type="protein sequence ID" value="GBO24946.1"/>
    <property type="molecule type" value="Genomic_DNA"/>
</dbReference>
<evidence type="ECO:0000313" key="1">
    <source>
        <dbReference type="EMBL" id="GBO24946.1"/>
    </source>
</evidence>
<protein>
    <submittedName>
        <fullName evidence="1">Uncharacterized protein</fullName>
    </submittedName>
</protein>
<proteinExistence type="predicted"/>
<sequence>MKQIAKSFREILFIQRSNVLSVKLDQGYTAESGTQGWRFYLSLTTSVSALHLDGGWGLFESLRSIGSTQFYQMAEDDRDNRVLGDSVLSTAFFEI</sequence>
<dbReference type="Proteomes" id="UP000499080">
    <property type="component" value="Unassembled WGS sequence"/>
</dbReference>
<reference evidence="1 2" key="1">
    <citation type="journal article" date="2019" name="Sci. Rep.">
        <title>Orb-weaving spider Araneus ventricosus genome elucidates the spidroin gene catalogue.</title>
        <authorList>
            <person name="Kono N."/>
            <person name="Nakamura H."/>
            <person name="Ohtoshi R."/>
            <person name="Moran D.A.P."/>
            <person name="Shinohara A."/>
            <person name="Yoshida Y."/>
            <person name="Fujiwara M."/>
            <person name="Mori M."/>
            <person name="Tomita M."/>
            <person name="Arakawa K."/>
        </authorList>
    </citation>
    <scope>NUCLEOTIDE SEQUENCE [LARGE SCALE GENOMIC DNA]</scope>
</reference>
<name>A0A4Y2VL80_ARAVE</name>
<evidence type="ECO:0000313" key="2">
    <source>
        <dbReference type="Proteomes" id="UP000499080"/>
    </source>
</evidence>
<gene>
    <name evidence="1" type="ORF">AVEN_71773_1</name>
</gene>
<organism evidence="1 2">
    <name type="scientific">Araneus ventricosus</name>
    <name type="common">Orbweaver spider</name>
    <name type="synonym">Epeira ventricosa</name>
    <dbReference type="NCBI Taxonomy" id="182803"/>
    <lineage>
        <taxon>Eukaryota</taxon>
        <taxon>Metazoa</taxon>
        <taxon>Ecdysozoa</taxon>
        <taxon>Arthropoda</taxon>
        <taxon>Chelicerata</taxon>
        <taxon>Arachnida</taxon>
        <taxon>Araneae</taxon>
        <taxon>Araneomorphae</taxon>
        <taxon>Entelegynae</taxon>
        <taxon>Araneoidea</taxon>
        <taxon>Araneidae</taxon>
        <taxon>Araneus</taxon>
    </lineage>
</organism>